<dbReference type="GeneID" id="63062134"/>
<dbReference type="RefSeq" id="YP_010007633.1">
    <property type="nucleotide sequence ID" value="NC_053319.1"/>
</dbReference>
<dbReference type="PANTHER" id="PTHR19836:SF19">
    <property type="entry name" value="SMALL RIBOSOMAL SUBUNIT PROTEIN US14M"/>
    <property type="match status" value="1"/>
</dbReference>
<dbReference type="GO" id="GO:0003735">
    <property type="term" value="F:structural constituent of ribosome"/>
    <property type="evidence" value="ECO:0007669"/>
    <property type="project" value="InterPro"/>
</dbReference>
<dbReference type="PANTHER" id="PTHR19836">
    <property type="entry name" value="30S RIBOSOMAL PROTEIN S14"/>
    <property type="match status" value="1"/>
</dbReference>
<dbReference type="Pfam" id="PF00253">
    <property type="entry name" value="Ribosomal_S14"/>
    <property type="match status" value="1"/>
</dbReference>
<dbReference type="AlphaFoldDB" id="A0A7H0WB95"/>
<sequence>MKSKKQKDLGTRERYQKTESLRRALSQVLINDSIPKCVRDEATSHLDKLGRRGSISLVRNRCVVSGRSRGVYSAVKVSRIVLREKALGGEFYGIKKY</sequence>
<dbReference type="Gene3D" id="1.10.287.1480">
    <property type="match status" value="1"/>
</dbReference>
<keyword evidence="4" id="KW-0496">Mitochondrion</keyword>
<dbReference type="GO" id="GO:0005763">
    <property type="term" value="C:mitochondrial small ribosomal subunit"/>
    <property type="evidence" value="ECO:0007669"/>
    <property type="project" value="TreeGrafter"/>
</dbReference>
<dbReference type="EMBL" id="MT270117">
    <property type="protein sequence ID" value="QNR39824.1"/>
    <property type="molecule type" value="Genomic_DNA"/>
</dbReference>
<evidence type="ECO:0000256" key="3">
    <source>
        <dbReference type="ARBA" id="ARBA00023274"/>
    </source>
</evidence>
<protein>
    <submittedName>
        <fullName evidence="4">30S ribosomal protein S14</fullName>
    </submittedName>
</protein>
<organism evidence="4">
    <name type="scientific">Cavernulicola chilensis</name>
    <dbReference type="NCBI Taxonomy" id="3028028"/>
    <lineage>
        <taxon>Eukaryota</taxon>
        <taxon>Rhodophyta</taxon>
        <taxon>Bangiophyceae</taxon>
        <taxon>Cavernulicolales</taxon>
        <taxon>Cavernulicolaceae</taxon>
        <taxon>Cavernulicola</taxon>
    </lineage>
</organism>
<keyword evidence="3" id="KW-0687">Ribonucleoprotein</keyword>
<evidence type="ECO:0000256" key="1">
    <source>
        <dbReference type="ARBA" id="ARBA00009083"/>
    </source>
</evidence>
<dbReference type="SUPFAM" id="SSF57716">
    <property type="entry name" value="Glucocorticoid receptor-like (DNA-binding domain)"/>
    <property type="match status" value="1"/>
</dbReference>
<reference evidence="4" key="1">
    <citation type="journal article" date="2020" name="BMC Evol. Biol.">
        <title>Potential causes and consequences of rapid mitochondrial genome evolution in thermoacidophilic Galdieria (Rhodophyta).</title>
        <authorList>
            <person name="Cho C.H."/>
            <person name="Park S.I."/>
            <person name="Ciniglia C."/>
            <person name="Yang E.C."/>
            <person name="Graf L."/>
            <person name="Bhattacharya D."/>
            <person name="Yoon H.S."/>
        </authorList>
    </citation>
    <scope>NUCLEOTIDE SEQUENCE</scope>
</reference>
<proteinExistence type="inferred from homology"/>
<dbReference type="InterPro" id="IPR018271">
    <property type="entry name" value="Ribosomal_uS14_CS"/>
</dbReference>
<dbReference type="GO" id="GO:0006412">
    <property type="term" value="P:translation"/>
    <property type="evidence" value="ECO:0007669"/>
    <property type="project" value="InterPro"/>
</dbReference>
<geneLocation type="mitochondrion" evidence="4"/>
<dbReference type="PROSITE" id="PS00527">
    <property type="entry name" value="RIBOSOMAL_S14"/>
    <property type="match status" value="1"/>
</dbReference>
<evidence type="ECO:0000256" key="2">
    <source>
        <dbReference type="ARBA" id="ARBA00022980"/>
    </source>
</evidence>
<accession>A0A7H0WB95</accession>
<comment type="similarity">
    <text evidence="1">Belongs to the universal ribosomal protein uS14 family.</text>
</comment>
<dbReference type="InterPro" id="IPR001209">
    <property type="entry name" value="Ribosomal_uS14"/>
</dbReference>
<name>A0A7H0WB95_9RHOD</name>
<evidence type="ECO:0000313" key="4">
    <source>
        <dbReference type="EMBL" id="QNR39824.1"/>
    </source>
</evidence>
<keyword evidence="2 4" id="KW-0689">Ribosomal protein</keyword>
<gene>
    <name evidence="4" type="primary">rps14</name>
    <name evidence="4" type="ORF">CDCH_SybilCave_025</name>
</gene>